<accession>A0AAQ4E4C6</accession>
<dbReference type="AlphaFoldDB" id="A0AAQ4E4C6"/>
<proteinExistence type="predicted"/>
<name>A0AAQ4E4C6_AMBAM</name>
<comment type="caution">
    <text evidence="1">The sequence shown here is derived from an EMBL/GenBank/DDBJ whole genome shotgun (WGS) entry which is preliminary data.</text>
</comment>
<reference evidence="1 2" key="1">
    <citation type="journal article" date="2023" name="Arcadia Sci">
        <title>De novo assembly of a long-read Amblyomma americanum tick genome.</title>
        <authorList>
            <person name="Chou S."/>
            <person name="Poskanzer K.E."/>
            <person name="Rollins M."/>
            <person name="Thuy-Boun P.S."/>
        </authorList>
    </citation>
    <scope>NUCLEOTIDE SEQUENCE [LARGE SCALE GENOMIC DNA]</scope>
    <source>
        <strain evidence="1">F_SG_1</strain>
        <tissue evidence="1">Salivary glands</tissue>
    </source>
</reference>
<gene>
    <name evidence="1" type="ORF">V5799_013985</name>
</gene>
<keyword evidence="2" id="KW-1185">Reference proteome</keyword>
<feature type="non-terminal residue" evidence="1">
    <location>
        <position position="1"/>
    </location>
</feature>
<sequence>HEELGAILLQGHVPSRKVPRRWIFAPQLPPPPSGRGGFEVGADRLRAKSPAISFRGGGFLLCSCPALAVHDLRSEQVA</sequence>
<dbReference type="Proteomes" id="UP001321473">
    <property type="component" value="Unassembled WGS sequence"/>
</dbReference>
<evidence type="ECO:0000313" key="2">
    <source>
        <dbReference type="Proteomes" id="UP001321473"/>
    </source>
</evidence>
<evidence type="ECO:0000313" key="1">
    <source>
        <dbReference type="EMBL" id="KAK8769550.1"/>
    </source>
</evidence>
<dbReference type="EMBL" id="JARKHS020022467">
    <property type="protein sequence ID" value="KAK8769550.1"/>
    <property type="molecule type" value="Genomic_DNA"/>
</dbReference>
<protein>
    <submittedName>
        <fullName evidence="1">Uncharacterized protein</fullName>
    </submittedName>
</protein>
<organism evidence="1 2">
    <name type="scientific">Amblyomma americanum</name>
    <name type="common">Lone star tick</name>
    <dbReference type="NCBI Taxonomy" id="6943"/>
    <lineage>
        <taxon>Eukaryota</taxon>
        <taxon>Metazoa</taxon>
        <taxon>Ecdysozoa</taxon>
        <taxon>Arthropoda</taxon>
        <taxon>Chelicerata</taxon>
        <taxon>Arachnida</taxon>
        <taxon>Acari</taxon>
        <taxon>Parasitiformes</taxon>
        <taxon>Ixodida</taxon>
        <taxon>Ixodoidea</taxon>
        <taxon>Ixodidae</taxon>
        <taxon>Amblyomminae</taxon>
        <taxon>Amblyomma</taxon>
    </lineage>
</organism>